<evidence type="ECO:0000256" key="1">
    <source>
        <dbReference type="PROSITE-ProRule" id="PRU00047"/>
    </source>
</evidence>
<name>A0AA35NUW5_9SAUR</name>
<dbReference type="GO" id="GO:0008270">
    <property type="term" value="F:zinc ion binding"/>
    <property type="evidence" value="ECO:0007669"/>
    <property type="project" value="UniProtKB-KW"/>
</dbReference>
<dbReference type="SMART" id="SM00343">
    <property type="entry name" value="ZnF_C2HC"/>
    <property type="match status" value="1"/>
</dbReference>
<evidence type="ECO:0000259" key="3">
    <source>
        <dbReference type="PROSITE" id="PS50158"/>
    </source>
</evidence>
<dbReference type="Pfam" id="PF14223">
    <property type="entry name" value="Retrotran_gag_2"/>
    <property type="match status" value="1"/>
</dbReference>
<dbReference type="AlphaFoldDB" id="A0AA35NUW5"/>
<accession>A0AA35NUW5</accession>
<sequence>MAFERLNDSNYLLWSERMQAVLQRDRLWQVVSKFPTKPDDEDLDKDQRARATIVLGLEDSQLPYVRESRQLEEHLHSLQLKFAALQERDCALDQQEKVAIILSSLPESWDNLVLSLEGIQERDLSVSYVTGRLIEEWQKRQERSLAAEASTGGRFGRSSHAVPEVKQKQRTGEESAFAVRRCFRCGSSAHLKRQCPELVKSQLPVQEQRRDQQQQQRKRNSSNKNSRLSW</sequence>
<evidence type="ECO:0000313" key="5">
    <source>
        <dbReference type="Proteomes" id="UP001178461"/>
    </source>
</evidence>
<feature type="domain" description="CCHC-type" evidence="3">
    <location>
        <begin position="180"/>
        <end position="197"/>
    </location>
</feature>
<organism evidence="4 5">
    <name type="scientific">Podarcis lilfordi</name>
    <name type="common">Lilford's wall lizard</name>
    <dbReference type="NCBI Taxonomy" id="74358"/>
    <lineage>
        <taxon>Eukaryota</taxon>
        <taxon>Metazoa</taxon>
        <taxon>Chordata</taxon>
        <taxon>Craniata</taxon>
        <taxon>Vertebrata</taxon>
        <taxon>Euteleostomi</taxon>
        <taxon>Lepidosauria</taxon>
        <taxon>Squamata</taxon>
        <taxon>Bifurcata</taxon>
        <taxon>Unidentata</taxon>
        <taxon>Episquamata</taxon>
        <taxon>Laterata</taxon>
        <taxon>Lacertibaenia</taxon>
        <taxon>Lacertidae</taxon>
        <taxon>Podarcis</taxon>
    </lineage>
</organism>
<evidence type="ECO:0000313" key="4">
    <source>
        <dbReference type="EMBL" id="CAI5762008.1"/>
    </source>
</evidence>
<gene>
    <name evidence="4" type="ORF">PODLI_1B019160</name>
</gene>
<feature type="region of interest" description="Disordered" evidence="2">
    <location>
        <begin position="148"/>
        <end position="170"/>
    </location>
</feature>
<proteinExistence type="predicted"/>
<keyword evidence="1" id="KW-0479">Metal-binding</keyword>
<evidence type="ECO:0000256" key="2">
    <source>
        <dbReference type="SAM" id="MobiDB-lite"/>
    </source>
</evidence>
<dbReference type="EMBL" id="OX395126">
    <property type="protein sequence ID" value="CAI5762008.1"/>
    <property type="molecule type" value="Genomic_DNA"/>
</dbReference>
<keyword evidence="1" id="KW-0863">Zinc-finger</keyword>
<dbReference type="GO" id="GO:0003676">
    <property type="term" value="F:nucleic acid binding"/>
    <property type="evidence" value="ECO:0007669"/>
    <property type="project" value="InterPro"/>
</dbReference>
<feature type="region of interest" description="Disordered" evidence="2">
    <location>
        <begin position="202"/>
        <end position="230"/>
    </location>
</feature>
<reference evidence="4" key="1">
    <citation type="submission" date="2022-12" db="EMBL/GenBank/DDBJ databases">
        <authorList>
            <person name="Alioto T."/>
            <person name="Alioto T."/>
            <person name="Gomez Garrido J."/>
        </authorList>
    </citation>
    <scope>NUCLEOTIDE SEQUENCE</scope>
</reference>
<keyword evidence="1" id="KW-0862">Zinc</keyword>
<dbReference type="Pfam" id="PF13961">
    <property type="entry name" value="DUF4219"/>
    <property type="match status" value="1"/>
</dbReference>
<protein>
    <submittedName>
        <fullName evidence="4">Retrovirus-related Pol polyprotein from transposon TNT 1-94</fullName>
    </submittedName>
</protein>
<dbReference type="InterPro" id="IPR025314">
    <property type="entry name" value="DUF4219"/>
</dbReference>
<keyword evidence="5" id="KW-1185">Reference proteome</keyword>
<dbReference type="PROSITE" id="PS50158">
    <property type="entry name" value="ZF_CCHC"/>
    <property type="match status" value="1"/>
</dbReference>
<dbReference type="InterPro" id="IPR001878">
    <property type="entry name" value="Znf_CCHC"/>
</dbReference>
<dbReference type="Proteomes" id="UP001178461">
    <property type="component" value="Chromosome 1"/>
</dbReference>